<protein>
    <submittedName>
        <fullName evidence="4">Zinc finger, C2H2</fullName>
    </submittedName>
</protein>
<dbReference type="PROSITE" id="PS00028">
    <property type="entry name" value="ZINC_FINGER_C2H2_1"/>
    <property type="match status" value="2"/>
</dbReference>
<organism evidence="4 5">
    <name type="scientific">Cynara cardunculus var. scolymus</name>
    <name type="common">Globe artichoke</name>
    <name type="synonym">Cynara scolymus</name>
    <dbReference type="NCBI Taxonomy" id="59895"/>
    <lineage>
        <taxon>Eukaryota</taxon>
        <taxon>Viridiplantae</taxon>
        <taxon>Streptophyta</taxon>
        <taxon>Embryophyta</taxon>
        <taxon>Tracheophyta</taxon>
        <taxon>Spermatophyta</taxon>
        <taxon>Magnoliopsida</taxon>
        <taxon>eudicotyledons</taxon>
        <taxon>Gunneridae</taxon>
        <taxon>Pentapetalae</taxon>
        <taxon>asterids</taxon>
        <taxon>campanulids</taxon>
        <taxon>Asterales</taxon>
        <taxon>Asteraceae</taxon>
        <taxon>Carduoideae</taxon>
        <taxon>Cardueae</taxon>
        <taxon>Carduinae</taxon>
        <taxon>Cynara</taxon>
    </lineage>
</organism>
<dbReference type="EMBL" id="LEKV01005288">
    <property type="protein sequence ID" value="KVH89226.1"/>
    <property type="molecule type" value="Genomic_DNA"/>
</dbReference>
<evidence type="ECO:0000259" key="3">
    <source>
        <dbReference type="PROSITE" id="PS50157"/>
    </source>
</evidence>
<gene>
    <name evidence="4" type="ORF">Ccrd_008788</name>
</gene>
<dbReference type="AlphaFoldDB" id="A0A103XEI6"/>
<proteinExistence type="predicted"/>
<sequence>MSMEEKHTFKSFANGRALTSHLFNLYLHSNPHEYQNHQQDFQSKNNTFRSVDSEVLFAGGVTVTVTPNAAVARGSVSEPESSRNATVRRRSKRIRKPEVSWFGDRRHFHQLDRCNQSQYLKKSMIVNESSLVDPDSVSSISDFSPEEDVAYCLMMLSRDRWIEEHQKPDDEFDDEEKEDENDSDTDSESEREILNVKRTPARSKYRCDTCNKVFRSYQALGGHRASHKKIKLSHHNSNHQTQNVSMEDKIHECPVCFKVFASGQALGGHKRSHFTASSSAITAAKPVTKQRINLIDLNLPATIEDDDVSQIEVSAVSDGEFVKPH</sequence>
<dbReference type="InterPro" id="IPR036236">
    <property type="entry name" value="Znf_C2H2_sf"/>
</dbReference>
<dbReference type="Gramene" id="KVH89226">
    <property type="protein sequence ID" value="KVH89226"/>
    <property type="gene ID" value="Ccrd_008788"/>
</dbReference>
<dbReference type="PANTHER" id="PTHR46326">
    <property type="entry name" value="ZINC FINGER PROTEIN ZAT1-RELATED"/>
    <property type="match status" value="1"/>
</dbReference>
<dbReference type="Proteomes" id="UP000243975">
    <property type="component" value="Unassembled WGS sequence"/>
</dbReference>
<feature type="compositionally biased region" description="Acidic residues" evidence="2">
    <location>
        <begin position="170"/>
        <end position="187"/>
    </location>
</feature>
<evidence type="ECO:0000313" key="5">
    <source>
        <dbReference type="Proteomes" id="UP000243975"/>
    </source>
</evidence>
<accession>A0A103XEI6</accession>
<name>A0A103XEI6_CYNCS</name>
<dbReference type="SUPFAM" id="SSF57667">
    <property type="entry name" value="beta-beta-alpha zinc fingers"/>
    <property type="match status" value="1"/>
</dbReference>
<dbReference type="InterPro" id="IPR013087">
    <property type="entry name" value="Znf_C2H2_type"/>
</dbReference>
<dbReference type="OMA" id="DEFKSCK"/>
<dbReference type="STRING" id="59895.A0A103XEI6"/>
<dbReference type="PROSITE" id="PS50157">
    <property type="entry name" value="ZINC_FINGER_C2H2_2"/>
    <property type="match status" value="2"/>
</dbReference>
<feature type="domain" description="C2H2-type" evidence="3">
    <location>
        <begin position="251"/>
        <end position="278"/>
    </location>
</feature>
<dbReference type="InterPro" id="IPR044303">
    <property type="entry name" value="ZAT1/4/9"/>
</dbReference>
<evidence type="ECO:0000256" key="2">
    <source>
        <dbReference type="SAM" id="MobiDB-lite"/>
    </source>
</evidence>
<reference evidence="4 5" key="1">
    <citation type="journal article" date="2016" name="Sci. Rep.">
        <title>The genome sequence of the outbreeding globe artichoke constructed de novo incorporating a phase-aware low-pass sequencing strategy of F1 progeny.</title>
        <authorList>
            <person name="Scaglione D."/>
            <person name="Reyes-Chin-Wo S."/>
            <person name="Acquadro A."/>
            <person name="Froenicke L."/>
            <person name="Portis E."/>
            <person name="Beitel C."/>
            <person name="Tirone M."/>
            <person name="Mauro R."/>
            <person name="Lo Monaco A."/>
            <person name="Mauromicale G."/>
            <person name="Faccioli P."/>
            <person name="Cattivelli L."/>
            <person name="Rieseberg L."/>
            <person name="Michelmore R."/>
            <person name="Lanteri S."/>
        </authorList>
    </citation>
    <scope>NUCLEOTIDE SEQUENCE [LARGE SCALE GENOMIC DNA]</scope>
    <source>
        <strain evidence="4">2C</strain>
    </source>
</reference>
<comment type="caution">
    <text evidence="4">The sequence shown here is derived from an EMBL/GenBank/DDBJ whole genome shotgun (WGS) entry which is preliminary data.</text>
</comment>
<keyword evidence="1" id="KW-0862">Zinc</keyword>
<keyword evidence="1" id="KW-0479">Metal-binding</keyword>
<evidence type="ECO:0000313" key="4">
    <source>
        <dbReference type="EMBL" id="KVH89226.1"/>
    </source>
</evidence>
<dbReference type="GO" id="GO:0006355">
    <property type="term" value="P:regulation of DNA-templated transcription"/>
    <property type="evidence" value="ECO:0007669"/>
    <property type="project" value="InterPro"/>
</dbReference>
<dbReference type="GO" id="GO:0008270">
    <property type="term" value="F:zinc ion binding"/>
    <property type="evidence" value="ECO:0007669"/>
    <property type="project" value="UniProtKB-KW"/>
</dbReference>
<evidence type="ECO:0000256" key="1">
    <source>
        <dbReference type="PROSITE-ProRule" id="PRU00042"/>
    </source>
</evidence>
<dbReference type="SMART" id="SM00355">
    <property type="entry name" value="ZnF_C2H2"/>
    <property type="match status" value="2"/>
</dbReference>
<dbReference type="Pfam" id="PF13912">
    <property type="entry name" value="zf-C2H2_6"/>
    <property type="match status" value="2"/>
</dbReference>
<keyword evidence="5" id="KW-1185">Reference proteome</keyword>
<keyword evidence="1" id="KW-0863">Zinc-finger</keyword>
<dbReference type="PANTHER" id="PTHR46326:SF2">
    <property type="entry name" value="ZINC FINGER PROTEIN ZAT1-RELATED"/>
    <property type="match status" value="1"/>
</dbReference>
<dbReference type="Gene3D" id="3.30.160.60">
    <property type="entry name" value="Classic Zinc Finger"/>
    <property type="match status" value="1"/>
</dbReference>
<feature type="region of interest" description="Disordered" evidence="2">
    <location>
        <begin position="165"/>
        <end position="195"/>
    </location>
</feature>
<feature type="domain" description="C2H2-type" evidence="3">
    <location>
        <begin position="205"/>
        <end position="232"/>
    </location>
</feature>